<feature type="transmembrane region" description="Helical" evidence="1">
    <location>
        <begin position="80"/>
        <end position="101"/>
    </location>
</feature>
<dbReference type="InterPro" id="IPR018677">
    <property type="entry name" value="DUF2157"/>
</dbReference>
<feature type="transmembrane region" description="Helical" evidence="1">
    <location>
        <begin position="165"/>
        <end position="182"/>
    </location>
</feature>
<feature type="domain" description="DUF2157" evidence="2">
    <location>
        <begin position="48"/>
        <end position="187"/>
    </location>
</feature>
<reference evidence="3 4" key="1">
    <citation type="submission" date="2016-03" db="EMBL/GenBank/DDBJ databases">
        <title>Complete genome of Aminobacter aminovorans KCTC 2477.</title>
        <authorList>
            <person name="Kim K.M."/>
        </authorList>
    </citation>
    <scope>NUCLEOTIDE SEQUENCE [LARGE SCALE GENOMIC DNA]</scope>
    <source>
        <strain evidence="3 4">KCTC 2477</strain>
    </source>
</reference>
<feature type="transmembrane region" description="Helical" evidence="1">
    <location>
        <begin position="213"/>
        <end position="230"/>
    </location>
</feature>
<keyword evidence="1" id="KW-1133">Transmembrane helix</keyword>
<proteinExistence type="predicted"/>
<keyword evidence="1" id="KW-0472">Membrane</keyword>
<organism evidence="3 4">
    <name type="scientific">Aminobacter aminovorans</name>
    <name type="common">Chelatobacter heintzii</name>
    <dbReference type="NCBI Taxonomy" id="83263"/>
    <lineage>
        <taxon>Bacteria</taxon>
        <taxon>Pseudomonadati</taxon>
        <taxon>Pseudomonadota</taxon>
        <taxon>Alphaproteobacteria</taxon>
        <taxon>Hyphomicrobiales</taxon>
        <taxon>Phyllobacteriaceae</taxon>
        <taxon>Aminobacter</taxon>
    </lineage>
</organism>
<feature type="transmembrane region" description="Helical" evidence="1">
    <location>
        <begin position="341"/>
        <end position="359"/>
    </location>
</feature>
<protein>
    <recommendedName>
        <fullName evidence="2">DUF2157 domain-containing protein</fullName>
    </recommendedName>
</protein>
<dbReference type="EMBL" id="CP015005">
    <property type="protein sequence ID" value="AMS42284.1"/>
    <property type="molecule type" value="Genomic_DNA"/>
</dbReference>
<dbReference type="AlphaFoldDB" id="A0AAC9ARN8"/>
<dbReference type="Proteomes" id="UP000075755">
    <property type="component" value="Chromosome"/>
</dbReference>
<dbReference type="KEGG" id="aak:AA2016_3362"/>
<dbReference type="Pfam" id="PF09925">
    <property type="entry name" value="DUF2157"/>
    <property type="match status" value="1"/>
</dbReference>
<evidence type="ECO:0000313" key="3">
    <source>
        <dbReference type="EMBL" id="AMS42284.1"/>
    </source>
</evidence>
<evidence type="ECO:0000256" key="1">
    <source>
        <dbReference type="SAM" id="Phobius"/>
    </source>
</evidence>
<name>A0AAC9ARN8_AMIAI</name>
<evidence type="ECO:0000259" key="2">
    <source>
        <dbReference type="Pfam" id="PF09925"/>
    </source>
</evidence>
<sequence>MGIKASVIIVTESEIRHDDNGLALVWAVGQGKRHMASYATKVKNDIGRWVDSGLVDRATGDALIRDVETNERNGLNFGSILAMMAALLFAAAILILVAANWEAIPRPARVASLFAVIFAGYVGGAVLKQRDHGGFAEALWLIAAAAFGGSIALIGQMYHFSGDEAAAIVTWSIGTAIAAAALRSNALTVAAIGIADAWLVTKGFELFRRAEFPHLFIVFMAAYWALSFWTQSRAARHLIALSVILYAVLLGFHYESLEVGLVLALVSAALLAAAALAPAASERIAQLGGRLPLHALIGFLSGMGMVQLDQMDDAGFVIAAAVALAVIAAVIVFLGRESRGLRWIAYIGFAFELAIVYMVTVGSMLGTAGFFFAAAIILAGLAYAIIRIERRMKSQPAQGAA</sequence>
<feature type="transmembrane region" description="Helical" evidence="1">
    <location>
        <begin position="260"/>
        <end position="279"/>
    </location>
</feature>
<feature type="transmembrane region" description="Helical" evidence="1">
    <location>
        <begin position="107"/>
        <end position="127"/>
    </location>
</feature>
<gene>
    <name evidence="3" type="ORF">AA2016_3362</name>
</gene>
<feature type="transmembrane region" description="Helical" evidence="1">
    <location>
        <begin position="314"/>
        <end position="334"/>
    </location>
</feature>
<feature type="transmembrane region" description="Helical" evidence="1">
    <location>
        <begin position="365"/>
        <end position="386"/>
    </location>
</feature>
<keyword evidence="1" id="KW-0812">Transmembrane</keyword>
<feature type="transmembrane region" description="Helical" evidence="1">
    <location>
        <begin position="139"/>
        <end position="159"/>
    </location>
</feature>
<accession>A0AAC9ARN8</accession>
<feature type="transmembrane region" description="Helical" evidence="1">
    <location>
        <begin position="237"/>
        <end position="254"/>
    </location>
</feature>
<evidence type="ECO:0000313" key="4">
    <source>
        <dbReference type="Proteomes" id="UP000075755"/>
    </source>
</evidence>